<gene>
    <name evidence="2" type="ORF">M0R89_05300</name>
</gene>
<reference evidence="2 3" key="1">
    <citation type="submission" date="2022-04" db="EMBL/GenBank/DDBJ databases">
        <title>Diverse halophilic archaea isolated from saline environments.</title>
        <authorList>
            <person name="Cui H.-L."/>
        </authorList>
    </citation>
    <scope>NUCLEOTIDE SEQUENCE [LARGE SCALE GENOMIC DNA]</scope>
    <source>
        <strain evidence="2 3">XZYJT49</strain>
    </source>
</reference>
<organism evidence="2 3">
    <name type="scientific">Halorussus limi</name>
    <dbReference type="NCBI Taxonomy" id="2938695"/>
    <lineage>
        <taxon>Archaea</taxon>
        <taxon>Methanobacteriati</taxon>
        <taxon>Methanobacteriota</taxon>
        <taxon>Stenosarchaea group</taxon>
        <taxon>Halobacteria</taxon>
        <taxon>Halobacteriales</taxon>
        <taxon>Haladaptataceae</taxon>
        <taxon>Halorussus</taxon>
    </lineage>
</organism>
<dbReference type="Proteomes" id="UP000830729">
    <property type="component" value="Chromosome"/>
</dbReference>
<dbReference type="InterPro" id="IPR043899">
    <property type="entry name" value="DUF5789"/>
</dbReference>
<dbReference type="RefSeq" id="WP_248651523.1">
    <property type="nucleotide sequence ID" value="NZ_CP096659.1"/>
</dbReference>
<dbReference type="EMBL" id="CP096659">
    <property type="protein sequence ID" value="UPV75483.1"/>
    <property type="molecule type" value="Genomic_DNA"/>
</dbReference>
<feature type="region of interest" description="Disordered" evidence="1">
    <location>
        <begin position="74"/>
        <end position="94"/>
    </location>
</feature>
<protein>
    <submittedName>
        <fullName evidence="2">DUF2795 domain-containing protein</fullName>
    </submittedName>
</protein>
<dbReference type="Pfam" id="PF19102">
    <property type="entry name" value="DUF5789"/>
    <property type="match status" value="1"/>
</dbReference>
<sequence>MTLQQATELLRDHEYPATTDQLTDSYGDYELDLPNGTETLGDVFHRVESETFATSGEAEETLFSAVSSKAIGRKGYSDRDPTTLGTVGPGQVSF</sequence>
<evidence type="ECO:0000313" key="3">
    <source>
        <dbReference type="Proteomes" id="UP000830729"/>
    </source>
</evidence>
<proteinExistence type="predicted"/>
<keyword evidence="3" id="KW-1185">Reference proteome</keyword>
<accession>A0A8U0HXJ0</accession>
<dbReference type="KEGG" id="halx:M0R89_05300"/>
<dbReference type="AlphaFoldDB" id="A0A8U0HXJ0"/>
<dbReference type="GeneID" id="72184593"/>
<feature type="region of interest" description="Disordered" evidence="1">
    <location>
        <begin position="1"/>
        <end position="27"/>
    </location>
</feature>
<evidence type="ECO:0000313" key="2">
    <source>
        <dbReference type="EMBL" id="UPV75483.1"/>
    </source>
</evidence>
<evidence type="ECO:0000256" key="1">
    <source>
        <dbReference type="SAM" id="MobiDB-lite"/>
    </source>
</evidence>
<name>A0A8U0HXJ0_9EURY</name>